<proteinExistence type="predicted"/>
<dbReference type="EMBL" id="PYGI01000021">
    <property type="protein sequence ID" value="PSL11955.1"/>
    <property type="molecule type" value="Genomic_DNA"/>
</dbReference>
<accession>A0A2P8ER85</accession>
<comment type="caution">
    <text evidence="1">The sequence shown here is derived from an EMBL/GenBank/DDBJ whole genome shotgun (WGS) entry which is preliminary data.</text>
</comment>
<reference evidence="1 2" key="1">
    <citation type="submission" date="2018-03" db="EMBL/GenBank/DDBJ databases">
        <title>Genomic Encyclopedia of Archaeal and Bacterial Type Strains, Phase II (KMG-II): from individual species to whole genera.</title>
        <authorList>
            <person name="Goeker M."/>
        </authorList>
    </citation>
    <scope>NUCLEOTIDE SEQUENCE [LARGE SCALE GENOMIC DNA]</scope>
    <source>
        <strain evidence="1 2">DSM 17586</strain>
    </source>
</reference>
<evidence type="ECO:0000313" key="2">
    <source>
        <dbReference type="Proteomes" id="UP000242133"/>
    </source>
</evidence>
<dbReference type="Proteomes" id="UP000242133">
    <property type="component" value="Unassembled WGS sequence"/>
</dbReference>
<organism evidence="1 2">
    <name type="scientific">Marinobacterium halophilum</name>
    <dbReference type="NCBI Taxonomy" id="267374"/>
    <lineage>
        <taxon>Bacteria</taxon>
        <taxon>Pseudomonadati</taxon>
        <taxon>Pseudomonadota</taxon>
        <taxon>Gammaproteobacteria</taxon>
        <taxon>Oceanospirillales</taxon>
        <taxon>Oceanospirillaceae</taxon>
        <taxon>Marinobacterium</taxon>
    </lineage>
</organism>
<gene>
    <name evidence="1" type="ORF">CLV44_12164</name>
</gene>
<protein>
    <submittedName>
        <fullName evidence="1">Uncharacterized protein</fullName>
    </submittedName>
</protein>
<dbReference type="AlphaFoldDB" id="A0A2P8ER85"/>
<name>A0A2P8ER85_9GAMM</name>
<evidence type="ECO:0000313" key="1">
    <source>
        <dbReference type="EMBL" id="PSL11955.1"/>
    </source>
</evidence>
<sequence>MTLFTCVTSEQGGDPRAQTVKSINYSVPLGPMLQNRSRHA</sequence>
<keyword evidence="2" id="KW-1185">Reference proteome</keyword>